<evidence type="ECO:0000256" key="3">
    <source>
        <dbReference type="ARBA" id="ARBA00023274"/>
    </source>
</evidence>
<evidence type="ECO:0000313" key="7">
    <source>
        <dbReference type="Proteomes" id="UP001515480"/>
    </source>
</evidence>
<dbReference type="AlphaFoldDB" id="A0AB34IED7"/>
<comment type="caution">
    <text evidence="6">The sequence shown here is derived from an EMBL/GenBank/DDBJ whole genome shotgun (WGS) entry which is preliminary data.</text>
</comment>
<dbReference type="InterPro" id="IPR045240">
    <property type="entry name" value="Ribosomal_uL4_euk/arch"/>
</dbReference>
<dbReference type="Pfam" id="PF00573">
    <property type="entry name" value="Ribosomal_L4"/>
    <property type="match status" value="1"/>
</dbReference>
<reference evidence="6 7" key="1">
    <citation type="journal article" date="2024" name="Science">
        <title>Giant polyketide synthase enzymes in the biosynthesis of giant marine polyether toxins.</title>
        <authorList>
            <person name="Fallon T.R."/>
            <person name="Shende V.V."/>
            <person name="Wierzbicki I.H."/>
            <person name="Pendleton A.L."/>
            <person name="Watervoot N.F."/>
            <person name="Auber R.P."/>
            <person name="Gonzalez D.J."/>
            <person name="Wisecaver J.H."/>
            <person name="Moore B.S."/>
        </authorList>
    </citation>
    <scope>NUCLEOTIDE SEQUENCE [LARGE SCALE GENOMIC DNA]</scope>
    <source>
        <strain evidence="6 7">12B1</strain>
    </source>
</reference>
<organism evidence="6 7">
    <name type="scientific">Prymnesium parvum</name>
    <name type="common">Toxic golden alga</name>
    <dbReference type="NCBI Taxonomy" id="97485"/>
    <lineage>
        <taxon>Eukaryota</taxon>
        <taxon>Haptista</taxon>
        <taxon>Haptophyta</taxon>
        <taxon>Prymnesiophyceae</taxon>
        <taxon>Prymnesiales</taxon>
        <taxon>Prymnesiaceae</taxon>
        <taxon>Prymnesium</taxon>
    </lineage>
</organism>
<keyword evidence="7" id="KW-1185">Reference proteome</keyword>
<dbReference type="Gene3D" id="3.40.1370.10">
    <property type="match status" value="1"/>
</dbReference>
<dbReference type="InterPro" id="IPR023574">
    <property type="entry name" value="Ribosomal_uL4_dom_sf"/>
</dbReference>
<dbReference type="InterPro" id="IPR002136">
    <property type="entry name" value="Ribosomal_uL4"/>
</dbReference>
<feature type="domain" description="Large ribosomal subunit protein uL4 C-terminal" evidence="5">
    <location>
        <begin position="278"/>
        <end position="349"/>
    </location>
</feature>
<evidence type="ECO:0000256" key="2">
    <source>
        <dbReference type="ARBA" id="ARBA00022980"/>
    </source>
</evidence>
<dbReference type="PROSITE" id="PS00939">
    <property type="entry name" value="RIBOSOMAL_L1E"/>
    <property type="match status" value="1"/>
</dbReference>
<gene>
    <name evidence="6" type="ORF">AB1Y20_014226</name>
</gene>
<dbReference type="Pfam" id="PF14374">
    <property type="entry name" value="Ribos_L4_asso_C"/>
    <property type="match status" value="1"/>
</dbReference>
<dbReference type="PANTHER" id="PTHR19431">
    <property type="entry name" value="60S RIBOSOMAL PROTEIN L4"/>
    <property type="match status" value="1"/>
</dbReference>
<dbReference type="InterPro" id="IPR013000">
    <property type="entry name" value="Ribosomal_uL4_euk/arc_CS"/>
</dbReference>
<dbReference type="SUPFAM" id="SSF52166">
    <property type="entry name" value="Ribosomal protein L4"/>
    <property type="match status" value="1"/>
</dbReference>
<dbReference type="EMBL" id="JBGBPQ010000028">
    <property type="protein sequence ID" value="KAL1496622.1"/>
    <property type="molecule type" value="Genomic_DNA"/>
</dbReference>
<evidence type="ECO:0000256" key="1">
    <source>
        <dbReference type="ARBA" id="ARBA00010528"/>
    </source>
</evidence>
<accession>A0AB34IED7</accession>
<evidence type="ECO:0000259" key="5">
    <source>
        <dbReference type="Pfam" id="PF14374"/>
    </source>
</evidence>
<dbReference type="GO" id="GO:0003735">
    <property type="term" value="F:structural constituent of ribosome"/>
    <property type="evidence" value="ECO:0007669"/>
    <property type="project" value="InterPro"/>
</dbReference>
<protein>
    <recommendedName>
        <fullName evidence="5">Large ribosomal subunit protein uL4 C-terminal domain-containing protein</fullName>
    </recommendedName>
</protein>
<evidence type="ECO:0000256" key="4">
    <source>
        <dbReference type="SAM" id="Coils"/>
    </source>
</evidence>
<dbReference type="Proteomes" id="UP001515480">
    <property type="component" value="Unassembled WGS sequence"/>
</dbReference>
<dbReference type="FunFam" id="3.40.1370.10:FF:000002">
    <property type="entry name" value="60S ribosomal protein L4"/>
    <property type="match status" value="1"/>
</dbReference>
<dbReference type="GO" id="GO:1990904">
    <property type="term" value="C:ribonucleoprotein complex"/>
    <property type="evidence" value="ECO:0007669"/>
    <property type="project" value="UniProtKB-KW"/>
</dbReference>
<proteinExistence type="inferred from homology"/>
<dbReference type="InterPro" id="IPR025755">
    <property type="entry name" value="Ribos_uL4_C_dom"/>
</dbReference>
<comment type="similarity">
    <text evidence="1">Belongs to the universal ribosomal protein uL4 family.</text>
</comment>
<dbReference type="GO" id="GO:0006412">
    <property type="term" value="P:translation"/>
    <property type="evidence" value="ECO:0007669"/>
    <property type="project" value="InterPro"/>
</dbReference>
<feature type="coiled-coil region" evidence="4">
    <location>
        <begin position="333"/>
        <end position="360"/>
    </location>
</feature>
<evidence type="ECO:0000313" key="6">
    <source>
        <dbReference type="EMBL" id="KAL1496622.1"/>
    </source>
</evidence>
<keyword evidence="4" id="KW-0175">Coiled coil</keyword>
<keyword evidence="3" id="KW-0687">Ribonucleoprotein</keyword>
<keyword evidence="2" id="KW-0689">Ribosomal protein</keyword>
<name>A0AB34IED7_PRYPA</name>
<dbReference type="GO" id="GO:0005840">
    <property type="term" value="C:ribosome"/>
    <property type="evidence" value="ECO:0007669"/>
    <property type="project" value="UniProtKB-KW"/>
</dbReference>
<sequence length="378" mass="41203">MSARPTVCVYDAEGSSSTVPMPDVFLAPIRPDVVHFVHSNMAKNKRQAYSVNKYAGKTPSAASWGTGRAVSRIPRVQGSGTHRSGQGAFGNMCRGGRMFAPTKTWRKWHRKVNVTQKRFAVASAVAASAVPALVMARGHKIEQCDEVPLVVSSSIESLTKTSAAVALLKKFGAYDDVEKVMSSKTMRAGKGKMRGRRFVARRGPLVIYNNDSGIKRAFRNIPGVELADVNALNLLQLAPGGHMGRFCVWSKDAFEKLNAVFGTATEPSTTRVHNGVPYRMPKLQMANSDLSRLINSDEIQSKVNTPKEGTKPAVLKSNPLKSTVAMAALNPFAVEAKKKYAEAQKKAEQAKKTKKTIKKSKAVKEGKVTYYKSMISKD</sequence>